<comment type="caution">
    <text evidence="8">The sequence shown here is derived from an EMBL/GenBank/DDBJ whole genome shotgun (WGS) entry which is preliminary data.</text>
</comment>
<reference evidence="8 9" key="1">
    <citation type="submission" date="2017-10" db="EMBL/GenBank/DDBJ databases">
        <title>Nyctiphanis sp. nov., isolated from the stomach of the euphausiid Nyctiphanes simplex (Hansen, 1911) in the Gulf of California.</title>
        <authorList>
            <person name="Gomez-Gil B."/>
            <person name="Aguilar-Mendez M."/>
            <person name="Lopez-Cortes A."/>
            <person name="Gomez-Gutierrez J."/>
            <person name="Roque A."/>
            <person name="Lang E."/>
            <person name="Gonzalez-Castillo A."/>
        </authorList>
    </citation>
    <scope>NUCLEOTIDE SEQUENCE [LARGE SCALE GENOMIC DNA]</scope>
    <source>
        <strain evidence="8 9">CAIM 600</strain>
    </source>
</reference>
<dbReference type="CDD" id="cd06225">
    <property type="entry name" value="HAMP"/>
    <property type="match status" value="1"/>
</dbReference>
<dbReference type="GO" id="GO:0016020">
    <property type="term" value="C:membrane"/>
    <property type="evidence" value="ECO:0007669"/>
    <property type="project" value="UniProtKB-SubCell"/>
</dbReference>
<keyword evidence="5" id="KW-0472">Membrane</keyword>
<dbReference type="InterPro" id="IPR003660">
    <property type="entry name" value="HAMP_dom"/>
</dbReference>
<feature type="domain" description="HAMP" evidence="7">
    <location>
        <begin position="271"/>
        <end position="324"/>
    </location>
</feature>
<evidence type="ECO:0000259" key="7">
    <source>
        <dbReference type="PROSITE" id="PS50885"/>
    </source>
</evidence>
<dbReference type="AlphaFoldDB" id="A0A4Q0YP84"/>
<keyword evidence="2 4" id="KW-0807">Transducer</keyword>
<evidence type="ECO:0000256" key="5">
    <source>
        <dbReference type="SAM" id="Phobius"/>
    </source>
</evidence>
<keyword evidence="9" id="KW-1185">Reference proteome</keyword>
<proteinExistence type="inferred from homology"/>
<dbReference type="RefSeq" id="WP_129123193.1">
    <property type="nucleotide sequence ID" value="NZ_PEIB01000023.1"/>
</dbReference>
<accession>A0A4Q0YP84</accession>
<keyword evidence="5" id="KW-1133">Transmembrane helix</keyword>
<dbReference type="InterPro" id="IPR004089">
    <property type="entry name" value="MCPsignal_dom"/>
</dbReference>
<evidence type="ECO:0000256" key="3">
    <source>
        <dbReference type="ARBA" id="ARBA00029447"/>
    </source>
</evidence>
<dbReference type="PROSITE" id="PS50885">
    <property type="entry name" value="HAMP"/>
    <property type="match status" value="1"/>
</dbReference>
<dbReference type="GO" id="GO:0006935">
    <property type="term" value="P:chemotaxis"/>
    <property type="evidence" value="ECO:0007669"/>
    <property type="project" value="UniProtKB-ARBA"/>
</dbReference>
<dbReference type="SUPFAM" id="SSF58104">
    <property type="entry name" value="Methyl-accepting chemotaxis protein (MCP) signaling domain"/>
    <property type="match status" value="1"/>
</dbReference>
<dbReference type="PANTHER" id="PTHR32089">
    <property type="entry name" value="METHYL-ACCEPTING CHEMOTAXIS PROTEIN MCPB"/>
    <property type="match status" value="1"/>
</dbReference>
<dbReference type="EMBL" id="PEIB01000023">
    <property type="protein sequence ID" value="RXJ72305.1"/>
    <property type="molecule type" value="Genomic_DNA"/>
</dbReference>
<dbReference type="Gene3D" id="1.10.287.950">
    <property type="entry name" value="Methyl-accepting chemotaxis protein"/>
    <property type="match status" value="1"/>
</dbReference>
<organism evidence="8 9">
    <name type="scientific">Veronia nyctiphanis</name>
    <dbReference type="NCBI Taxonomy" id="1278244"/>
    <lineage>
        <taxon>Bacteria</taxon>
        <taxon>Pseudomonadati</taxon>
        <taxon>Pseudomonadota</taxon>
        <taxon>Gammaproteobacteria</taxon>
        <taxon>Vibrionales</taxon>
        <taxon>Vibrionaceae</taxon>
        <taxon>Veronia</taxon>
    </lineage>
</organism>
<name>A0A4Q0YP84_9GAMM</name>
<feature type="domain" description="Methyl-accepting transducer" evidence="6">
    <location>
        <begin position="329"/>
        <end position="565"/>
    </location>
</feature>
<protein>
    <submittedName>
        <fullName evidence="8">Methyl-accepting chemotaxis protein</fullName>
    </submittedName>
</protein>
<comment type="subcellular location">
    <subcellularLocation>
        <location evidence="1">Membrane</location>
    </subcellularLocation>
</comment>
<dbReference type="Pfam" id="PF00672">
    <property type="entry name" value="HAMP"/>
    <property type="match status" value="1"/>
</dbReference>
<evidence type="ECO:0000313" key="8">
    <source>
        <dbReference type="EMBL" id="RXJ72305.1"/>
    </source>
</evidence>
<dbReference type="CDD" id="cd11386">
    <property type="entry name" value="MCP_signal"/>
    <property type="match status" value="1"/>
</dbReference>
<evidence type="ECO:0000259" key="6">
    <source>
        <dbReference type="PROSITE" id="PS50111"/>
    </source>
</evidence>
<dbReference type="GO" id="GO:0007165">
    <property type="term" value="P:signal transduction"/>
    <property type="evidence" value="ECO:0007669"/>
    <property type="project" value="UniProtKB-KW"/>
</dbReference>
<dbReference type="FunFam" id="1.10.287.950:FF:000001">
    <property type="entry name" value="Methyl-accepting chemotaxis sensory transducer"/>
    <property type="match status" value="1"/>
</dbReference>
<dbReference type="Proteomes" id="UP000290287">
    <property type="component" value="Unassembled WGS sequence"/>
</dbReference>
<gene>
    <name evidence="8" type="ORF">CS022_16535</name>
</gene>
<sequence length="601" mass="66036">MKIKTKMQVLSAVAGFSLVIFSGLMWKANESLMGLQKNQTNVAQLEALLLHLRRNEKDFLGRFDIKYLTKFISNKKLFDEKFEELKSGAHEAGIVLPGEGTVTRSMEEYSQGFTDLVKGYEILGLNPKSGLRGQLTEINNRLTEIASNADEKILARKMVSLVELLQLNKSSKTFSTYSEAVADTNPTLFAEQLNVATALHKQQKVMGLTHKEGLRGQIRSRSHAVEDSFTQMKEQLSEVTSEAESMVWTWLIASLIAVILLLFTVTAWVSRTIQRGVDDLLKTMSDVAVTHDLTLRACTESKDELGQVAEDFNKVMENCQSLISEVKDSITSLNTAAFEVKSRTNDAEHALITQRSETELAATAVNQMESTIHEIASRTETAASNAGQSLDRAQEGFQTMQSTRSAIGTLSHDLGRASEEIQSLLSLSQKIGSVVDVIKEISEQTNLLALNAAIEAARAGEQGRGFAVVADEVRSLANRTHQSTEEIDDMITSLQKQTEQVVNQISSCQQYGDESVNFVSEAATGLDNIMADMQQIMDMSTQIATAVEEQSMVAREVNQNVHKIQEITSTTSQISEENSEIATSVASQAGSLEKAISTFKA</sequence>
<keyword evidence="5" id="KW-0812">Transmembrane</keyword>
<evidence type="ECO:0000256" key="2">
    <source>
        <dbReference type="ARBA" id="ARBA00023224"/>
    </source>
</evidence>
<dbReference type="Pfam" id="PF00015">
    <property type="entry name" value="MCPsignal"/>
    <property type="match status" value="1"/>
</dbReference>
<evidence type="ECO:0000256" key="4">
    <source>
        <dbReference type="PROSITE-ProRule" id="PRU00284"/>
    </source>
</evidence>
<evidence type="ECO:0000256" key="1">
    <source>
        <dbReference type="ARBA" id="ARBA00004370"/>
    </source>
</evidence>
<dbReference type="SMART" id="SM00283">
    <property type="entry name" value="MA"/>
    <property type="match status" value="1"/>
</dbReference>
<dbReference type="SMART" id="SM00304">
    <property type="entry name" value="HAMP"/>
    <property type="match status" value="2"/>
</dbReference>
<dbReference type="PANTHER" id="PTHR32089:SF112">
    <property type="entry name" value="LYSOZYME-LIKE PROTEIN-RELATED"/>
    <property type="match status" value="1"/>
</dbReference>
<comment type="similarity">
    <text evidence="3">Belongs to the methyl-accepting chemotaxis (MCP) protein family.</text>
</comment>
<dbReference type="PROSITE" id="PS50111">
    <property type="entry name" value="CHEMOTAXIS_TRANSDUC_2"/>
    <property type="match status" value="1"/>
</dbReference>
<evidence type="ECO:0000313" key="9">
    <source>
        <dbReference type="Proteomes" id="UP000290287"/>
    </source>
</evidence>
<dbReference type="OrthoDB" id="8724845at2"/>
<feature type="transmembrane region" description="Helical" evidence="5">
    <location>
        <begin position="247"/>
        <end position="269"/>
    </location>
</feature>